<feature type="transmembrane region" description="Helical" evidence="2">
    <location>
        <begin position="228"/>
        <end position="250"/>
    </location>
</feature>
<sequence length="590" mass="65157">MQPEKAQARSKYVFITASAVLALAVLCGRHTFATALDSNTAHQQYPHVAAVHQQRQQGHVVNMQSDAKQQNTKSTYQPSQFEEDDDEVEFQSYIPSSERRTLAEELRAARQAERARAARKLKQEKASSQAEKKSMKAEEDQSHIPDSIQNKPTTKAASKGIRKGISAVRSAGRQVKSTMHHYLDHDDEYEYVDEDGEVISDADGWQEIAPAAATRLRRRRKVNNSKSFIARVMAIVPHIFKSAYAIALWMSRNVVWTPMTYIGGAVSWSAHTSWQTTTWAGERALVGPARTVTAPFVYLIEGLLFIFVWIPARAIKVVVRELYPVYVFLGAALAVGTAMGIAAAVVLYVGSFVFGDRSKLESSLYERGERLPREMEQYVADSYRTAEKRSNGRKTKRNGSIIEEAIRESLQREERLRANGHIASPGEEEDEGLANERDTFGFERAWKQGEQVEDSDEDDDYFGTTVGSNTFKGKDKSPPAQQNGRRASYPIPSIVTSNGNSAPSNSAYAKSIPVGATGHGGWGQRSDSNSSTPIASPVYTRSNVASPYAYTSSRASPVITPSPTSRVGPDAIRSHHSRQRRNVPAASPVA</sequence>
<dbReference type="AlphaFoldDB" id="A0A316VKH1"/>
<gene>
    <name evidence="3" type="ORF">FA14DRAFT_160922</name>
</gene>
<feature type="transmembrane region" description="Helical" evidence="2">
    <location>
        <begin position="322"/>
        <end position="349"/>
    </location>
</feature>
<dbReference type="OrthoDB" id="3366475at2759"/>
<dbReference type="GeneID" id="37020670"/>
<protein>
    <submittedName>
        <fullName evidence="3">Uncharacterized protein</fullName>
    </submittedName>
</protein>
<feature type="region of interest" description="Disordered" evidence="1">
    <location>
        <begin position="382"/>
        <end position="402"/>
    </location>
</feature>
<reference evidence="3 4" key="1">
    <citation type="journal article" date="2018" name="Mol. Biol. Evol.">
        <title>Broad Genomic Sampling Reveals a Smut Pathogenic Ancestry of the Fungal Clade Ustilaginomycotina.</title>
        <authorList>
            <person name="Kijpornyongpan T."/>
            <person name="Mondo S.J."/>
            <person name="Barry K."/>
            <person name="Sandor L."/>
            <person name="Lee J."/>
            <person name="Lipzen A."/>
            <person name="Pangilinan J."/>
            <person name="LaButti K."/>
            <person name="Hainaut M."/>
            <person name="Henrissat B."/>
            <person name="Grigoriev I.V."/>
            <person name="Spatafora J.W."/>
            <person name="Aime M.C."/>
        </authorList>
    </citation>
    <scope>NUCLEOTIDE SEQUENCE [LARGE SCALE GENOMIC DNA]</scope>
    <source>
        <strain evidence="3 4">MCA 3882</strain>
    </source>
</reference>
<keyword evidence="4" id="KW-1185">Reference proteome</keyword>
<organism evidence="3 4">
    <name type="scientific">Meira miltonrushii</name>
    <dbReference type="NCBI Taxonomy" id="1280837"/>
    <lineage>
        <taxon>Eukaryota</taxon>
        <taxon>Fungi</taxon>
        <taxon>Dikarya</taxon>
        <taxon>Basidiomycota</taxon>
        <taxon>Ustilaginomycotina</taxon>
        <taxon>Exobasidiomycetes</taxon>
        <taxon>Exobasidiales</taxon>
        <taxon>Brachybasidiaceae</taxon>
        <taxon>Meira</taxon>
    </lineage>
</organism>
<keyword evidence="2" id="KW-1133">Transmembrane helix</keyword>
<evidence type="ECO:0000313" key="4">
    <source>
        <dbReference type="Proteomes" id="UP000245771"/>
    </source>
</evidence>
<dbReference type="RefSeq" id="XP_025356307.1">
    <property type="nucleotide sequence ID" value="XM_025498889.1"/>
</dbReference>
<feature type="compositionally biased region" description="Polar residues" evidence="1">
    <location>
        <begin position="494"/>
        <end position="508"/>
    </location>
</feature>
<keyword evidence="2" id="KW-0812">Transmembrane</keyword>
<dbReference type="InParanoid" id="A0A316VKH1"/>
<name>A0A316VKH1_9BASI</name>
<feature type="region of interest" description="Disordered" evidence="1">
    <location>
        <begin position="449"/>
        <end position="590"/>
    </location>
</feature>
<dbReference type="EMBL" id="KZ819603">
    <property type="protein sequence ID" value="PWN36005.1"/>
    <property type="molecule type" value="Genomic_DNA"/>
</dbReference>
<feature type="compositionally biased region" description="Polar residues" evidence="1">
    <location>
        <begin position="525"/>
        <end position="565"/>
    </location>
</feature>
<dbReference type="Proteomes" id="UP000245771">
    <property type="component" value="Unassembled WGS sequence"/>
</dbReference>
<feature type="compositionally biased region" description="Polar residues" evidence="1">
    <location>
        <begin position="147"/>
        <end position="156"/>
    </location>
</feature>
<proteinExistence type="predicted"/>
<feature type="compositionally biased region" description="Basic and acidic residues" evidence="1">
    <location>
        <begin position="97"/>
        <end position="143"/>
    </location>
</feature>
<feature type="compositionally biased region" description="Acidic residues" evidence="1">
    <location>
        <begin position="451"/>
        <end position="461"/>
    </location>
</feature>
<evidence type="ECO:0000256" key="1">
    <source>
        <dbReference type="SAM" id="MobiDB-lite"/>
    </source>
</evidence>
<feature type="region of interest" description="Disordered" evidence="1">
    <location>
        <begin position="54"/>
        <end position="160"/>
    </location>
</feature>
<keyword evidence="2" id="KW-0472">Membrane</keyword>
<evidence type="ECO:0000313" key="3">
    <source>
        <dbReference type="EMBL" id="PWN36005.1"/>
    </source>
</evidence>
<feature type="transmembrane region" description="Helical" evidence="2">
    <location>
        <begin position="292"/>
        <end position="310"/>
    </location>
</feature>
<feature type="compositionally biased region" description="Polar residues" evidence="1">
    <location>
        <begin position="54"/>
        <end position="80"/>
    </location>
</feature>
<accession>A0A316VKH1</accession>
<evidence type="ECO:0000256" key="2">
    <source>
        <dbReference type="SAM" id="Phobius"/>
    </source>
</evidence>